<evidence type="ECO:0000256" key="6">
    <source>
        <dbReference type="ARBA" id="ARBA00023212"/>
    </source>
</evidence>
<dbReference type="Proteomes" id="UP000663845">
    <property type="component" value="Unassembled WGS sequence"/>
</dbReference>
<name>A0A815XQP7_9BILA</name>
<dbReference type="PANTHER" id="PTHR14885">
    <property type="entry name" value="CILIA- AND FLAGELLA-ASSOCIATED PROTEIN 43-RELATED"/>
    <property type="match status" value="1"/>
</dbReference>
<feature type="non-terminal residue" evidence="8">
    <location>
        <position position="1"/>
    </location>
</feature>
<keyword evidence="2" id="KW-0963">Cytoplasm</keyword>
<keyword evidence="7" id="KW-0966">Cell projection</keyword>
<accession>A0A815XQP7</accession>
<comment type="subcellular location">
    <subcellularLocation>
        <location evidence="1">Cytoplasm</location>
        <location evidence="1">Cytoskeleton</location>
        <location evidence="1">Cilium axoneme</location>
    </subcellularLocation>
</comment>
<evidence type="ECO:0000256" key="1">
    <source>
        <dbReference type="ARBA" id="ARBA00004430"/>
    </source>
</evidence>
<dbReference type="InterPro" id="IPR001680">
    <property type="entry name" value="WD40_rpt"/>
</dbReference>
<protein>
    <submittedName>
        <fullName evidence="8">Uncharacterized protein</fullName>
    </submittedName>
</protein>
<dbReference type="EMBL" id="CAJNOG010006520">
    <property type="protein sequence ID" value="CAF1560560.1"/>
    <property type="molecule type" value="Genomic_DNA"/>
</dbReference>
<dbReference type="InterPro" id="IPR015943">
    <property type="entry name" value="WD40/YVTN_repeat-like_dom_sf"/>
</dbReference>
<evidence type="ECO:0000256" key="3">
    <source>
        <dbReference type="ARBA" id="ARBA00022574"/>
    </source>
</evidence>
<proteinExistence type="predicted"/>
<dbReference type="Pfam" id="PF00400">
    <property type="entry name" value="WD40"/>
    <property type="match status" value="1"/>
</dbReference>
<feature type="non-terminal residue" evidence="8">
    <location>
        <position position="127"/>
    </location>
</feature>
<dbReference type="InterPro" id="IPR036322">
    <property type="entry name" value="WD40_repeat_dom_sf"/>
</dbReference>
<keyword evidence="4" id="KW-0677">Repeat</keyword>
<gene>
    <name evidence="8" type="ORF">JYZ213_LOCUS46854</name>
</gene>
<comment type="caution">
    <text evidence="8">The sequence shown here is derived from an EMBL/GenBank/DDBJ whole genome shotgun (WGS) entry which is preliminary data.</text>
</comment>
<keyword evidence="6" id="KW-0206">Cytoskeleton</keyword>
<evidence type="ECO:0000313" key="9">
    <source>
        <dbReference type="Proteomes" id="UP000663845"/>
    </source>
</evidence>
<dbReference type="PANTHER" id="PTHR14885:SF3">
    <property type="entry name" value="CILIA- AND FLAGELLA-ASSOCIATED PROTEIN 44"/>
    <property type="match status" value="1"/>
</dbReference>
<reference evidence="8" key="1">
    <citation type="submission" date="2021-02" db="EMBL/GenBank/DDBJ databases">
        <authorList>
            <person name="Nowell W R."/>
        </authorList>
    </citation>
    <scope>NUCLEOTIDE SEQUENCE</scope>
</reference>
<keyword evidence="3" id="KW-0853">WD repeat</keyword>
<evidence type="ECO:0000256" key="2">
    <source>
        <dbReference type="ARBA" id="ARBA00022490"/>
    </source>
</evidence>
<organism evidence="8 9">
    <name type="scientific">Adineta steineri</name>
    <dbReference type="NCBI Taxonomy" id="433720"/>
    <lineage>
        <taxon>Eukaryota</taxon>
        <taxon>Metazoa</taxon>
        <taxon>Spiralia</taxon>
        <taxon>Gnathifera</taxon>
        <taxon>Rotifera</taxon>
        <taxon>Eurotatoria</taxon>
        <taxon>Bdelloidea</taxon>
        <taxon>Adinetida</taxon>
        <taxon>Adinetidae</taxon>
        <taxon>Adineta</taxon>
    </lineage>
</organism>
<sequence length="127" mass="14491">QDLLSQRIFPTEVTSLKWFPSVFNEKSDGILVGFSDGVIRYLKLRSGAKPTATEKKLEYDLKMIQVLKPHTKPVTFITVEVKNQWIATGSTDGTVFFFHFTPKGLNPIGFVNVKEEITYMTWTPAQY</sequence>
<evidence type="ECO:0000256" key="7">
    <source>
        <dbReference type="ARBA" id="ARBA00023273"/>
    </source>
</evidence>
<dbReference type="GO" id="GO:0005930">
    <property type="term" value="C:axoneme"/>
    <property type="evidence" value="ECO:0007669"/>
    <property type="project" value="UniProtKB-SubCell"/>
</dbReference>
<evidence type="ECO:0000256" key="5">
    <source>
        <dbReference type="ARBA" id="ARBA00023054"/>
    </source>
</evidence>
<evidence type="ECO:0000313" key="8">
    <source>
        <dbReference type="EMBL" id="CAF1560560.1"/>
    </source>
</evidence>
<dbReference type="AlphaFoldDB" id="A0A815XQP7"/>
<dbReference type="SMART" id="SM00320">
    <property type="entry name" value="WD40"/>
    <property type="match status" value="1"/>
</dbReference>
<keyword evidence="5" id="KW-0175">Coiled coil</keyword>
<dbReference type="Gene3D" id="2.130.10.10">
    <property type="entry name" value="YVTN repeat-like/Quinoprotein amine dehydrogenase"/>
    <property type="match status" value="1"/>
</dbReference>
<dbReference type="GO" id="GO:0003341">
    <property type="term" value="P:cilium movement"/>
    <property type="evidence" value="ECO:0007669"/>
    <property type="project" value="UniProtKB-ARBA"/>
</dbReference>
<evidence type="ECO:0000256" key="4">
    <source>
        <dbReference type="ARBA" id="ARBA00022737"/>
    </source>
</evidence>
<dbReference type="SUPFAM" id="SSF50978">
    <property type="entry name" value="WD40 repeat-like"/>
    <property type="match status" value="1"/>
</dbReference>